<keyword evidence="2" id="KW-0238">DNA-binding</keyword>
<accession>A0A4U2ZAB2</accession>
<dbReference type="InterPro" id="IPR011991">
    <property type="entry name" value="ArsR-like_HTH"/>
</dbReference>
<dbReference type="Proteomes" id="UP000309561">
    <property type="component" value="Unassembled WGS sequence"/>
</dbReference>
<protein>
    <submittedName>
        <fullName evidence="5">Winged helix-turn-helix transcriptional regulator</fullName>
    </submittedName>
</protein>
<dbReference type="SUPFAM" id="SSF46785">
    <property type="entry name" value="Winged helix' DNA-binding domain"/>
    <property type="match status" value="1"/>
</dbReference>
<dbReference type="OrthoDB" id="9800238at2"/>
<dbReference type="GO" id="GO:0003700">
    <property type="term" value="F:DNA-binding transcription factor activity"/>
    <property type="evidence" value="ECO:0007669"/>
    <property type="project" value="InterPro"/>
</dbReference>
<dbReference type="PANTHER" id="PTHR33154:SF18">
    <property type="entry name" value="ARSENICAL RESISTANCE OPERON REPRESSOR"/>
    <property type="match status" value="1"/>
</dbReference>
<organism evidence="5 6">
    <name type="scientific">Sulfurimonas crateris</name>
    <dbReference type="NCBI Taxonomy" id="2574727"/>
    <lineage>
        <taxon>Bacteria</taxon>
        <taxon>Pseudomonadati</taxon>
        <taxon>Campylobacterota</taxon>
        <taxon>Epsilonproteobacteria</taxon>
        <taxon>Campylobacterales</taxon>
        <taxon>Sulfurimonadaceae</taxon>
        <taxon>Sulfurimonas</taxon>
    </lineage>
</organism>
<dbReference type="InterPro" id="IPR036388">
    <property type="entry name" value="WH-like_DNA-bd_sf"/>
</dbReference>
<proteinExistence type="predicted"/>
<dbReference type="InterPro" id="IPR051081">
    <property type="entry name" value="HTH_MetalResp_TranReg"/>
</dbReference>
<dbReference type="InterPro" id="IPR001845">
    <property type="entry name" value="HTH_ArsR_DNA-bd_dom"/>
</dbReference>
<dbReference type="RefSeq" id="WP_137011618.1">
    <property type="nucleotide sequence ID" value="NZ_SZPX01000001.1"/>
</dbReference>
<sequence>MDIFLKSVAALNDETRVLILRFLDEHGRTCVCDLQNSLDMIQSRLSRHLKILKEAGFLRVDREGTWAYYSVRSPLDRFRTEALQEIRHLDIEIPKLKKSSQTGECKL</sequence>
<name>A0A4U2ZAB2_9BACT</name>
<feature type="domain" description="HTH arsR-type" evidence="4">
    <location>
        <begin position="1"/>
        <end position="90"/>
    </location>
</feature>
<gene>
    <name evidence="5" type="ORF">FCU45_01650</name>
</gene>
<evidence type="ECO:0000256" key="2">
    <source>
        <dbReference type="ARBA" id="ARBA00023125"/>
    </source>
</evidence>
<evidence type="ECO:0000256" key="1">
    <source>
        <dbReference type="ARBA" id="ARBA00023015"/>
    </source>
</evidence>
<dbReference type="PRINTS" id="PR00778">
    <property type="entry name" value="HTHARSR"/>
</dbReference>
<evidence type="ECO:0000259" key="4">
    <source>
        <dbReference type="PROSITE" id="PS50987"/>
    </source>
</evidence>
<dbReference type="CDD" id="cd00090">
    <property type="entry name" value="HTH_ARSR"/>
    <property type="match status" value="1"/>
</dbReference>
<comment type="caution">
    <text evidence="5">The sequence shown here is derived from an EMBL/GenBank/DDBJ whole genome shotgun (WGS) entry which is preliminary data.</text>
</comment>
<dbReference type="EMBL" id="SZPX01000001">
    <property type="protein sequence ID" value="TKI71114.1"/>
    <property type="molecule type" value="Genomic_DNA"/>
</dbReference>
<evidence type="ECO:0000313" key="6">
    <source>
        <dbReference type="Proteomes" id="UP000309561"/>
    </source>
</evidence>
<keyword evidence="3" id="KW-0804">Transcription</keyword>
<dbReference type="NCBIfam" id="NF033788">
    <property type="entry name" value="HTH_metalloreg"/>
    <property type="match status" value="1"/>
</dbReference>
<dbReference type="Pfam" id="PF01022">
    <property type="entry name" value="HTH_5"/>
    <property type="match status" value="1"/>
</dbReference>
<dbReference type="InterPro" id="IPR036390">
    <property type="entry name" value="WH_DNA-bd_sf"/>
</dbReference>
<evidence type="ECO:0000256" key="3">
    <source>
        <dbReference type="ARBA" id="ARBA00023163"/>
    </source>
</evidence>
<keyword evidence="6" id="KW-1185">Reference proteome</keyword>
<dbReference type="PROSITE" id="PS50987">
    <property type="entry name" value="HTH_ARSR_2"/>
    <property type="match status" value="1"/>
</dbReference>
<dbReference type="AlphaFoldDB" id="A0A4U2ZAB2"/>
<dbReference type="PANTHER" id="PTHR33154">
    <property type="entry name" value="TRANSCRIPTIONAL REGULATOR, ARSR FAMILY"/>
    <property type="match status" value="1"/>
</dbReference>
<evidence type="ECO:0000313" key="5">
    <source>
        <dbReference type="EMBL" id="TKI71114.1"/>
    </source>
</evidence>
<dbReference type="GO" id="GO:0003677">
    <property type="term" value="F:DNA binding"/>
    <property type="evidence" value="ECO:0007669"/>
    <property type="project" value="UniProtKB-KW"/>
</dbReference>
<keyword evidence="1" id="KW-0805">Transcription regulation</keyword>
<dbReference type="Gene3D" id="1.10.10.10">
    <property type="entry name" value="Winged helix-like DNA-binding domain superfamily/Winged helix DNA-binding domain"/>
    <property type="match status" value="1"/>
</dbReference>
<dbReference type="SMART" id="SM00418">
    <property type="entry name" value="HTH_ARSR"/>
    <property type="match status" value="1"/>
</dbReference>
<reference evidence="5 6" key="1">
    <citation type="submission" date="2019-04" db="EMBL/GenBank/DDBJ databases">
        <title>Sulfurimonas crateris sp. nov. a facultative anaerobic sulfur-oxidizing chemolithautotrophic bacterium isolated from a terrestrial mud vulcano.</title>
        <authorList>
            <person name="Ratnikova N.M."/>
            <person name="Slobodkin A.I."/>
            <person name="Merkel A.Y."/>
            <person name="Novikov A."/>
            <person name="Bonch-Osmolovskaya E.A."/>
            <person name="Slobodkina G.B."/>
        </authorList>
    </citation>
    <scope>NUCLEOTIDE SEQUENCE [LARGE SCALE GENOMIC DNA]</scope>
    <source>
        <strain evidence="5 6">SN118</strain>
    </source>
</reference>